<dbReference type="AlphaFoldDB" id="A0A3N2BYV8"/>
<comment type="caution">
    <text evidence="2">The sequence shown here is derived from an EMBL/GenBank/DDBJ whole genome shotgun (WGS) entry which is preliminary data.</text>
</comment>
<feature type="compositionally biased region" description="Polar residues" evidence="1">
    <location>
        <begin position="68"/>
        <end position="79"/>
    </location>
</feature>
<protein>
    <submittedName>
        <fullName evidence="2">Uncharacterized protein</fullName>
    </submittedName>
</protein>
<feature type="region of interest" description="Disordered" evidence="1">
    <location>
        <begin position="59"/>
        <end position="88"/>
    </location>
</feature>
<keyword evidence="3" id="KW-1185">Reference proteome</keyword>
<sequence length="88" mass="9443">MSRMEIVYQGLPYSIAVEDPDEFRAEVLDSISAGQFRWLQVDRGEGQLEPITILIGPGIGIAMGTPDGPSQDTPSSALPQGQDPDLLS</sequence>
<name>A0A3N2BYV8_9MICO</name>
<organism evidence="2 3">
    <name type="scientific">Plantibacter flavus</name>
    <dbReference type="NCBI Taxonomy" id="150123"/>
    <lineage>
        <taxon>Bacteria</taxon>
        <taxon>Bacillati</taxon>
        <taxon>Actinomycetota</taxon>
        <taxon>Actinomycetes</taxon>
        <taxon>Micrococcales</taxon>
        <taxon>Microbacteriaceae</taxon>
        <taxon>Plantibacter</taxon>
    </lineage>
</organism>
<gene>
    <name evidence="2" type="ORF">EDD42_0480</name>
</gene>
<reference evidence="2 3" key="1">
    <citation type="submission" date="2018-11" db="EMBL/GenBank/DDBJ databases">
        <title>Sequencing the genomes of 1000 actinobacteria strains.</title>
        <authorList>
            <person name="Klenk H.-P."/>
        </authorList>
    </citation>
    <scope>NUCLEOTIDE SEQUENCE [LARGE SCALE GENOMIC DNA]</scope>
    <source>
        <strain evidence="2 3">DSM 14012</strain>
    </source>
</reference>
<dbReference type="Proteomes" id="UP000266915">
    <property type="component" value="Unassembled WGS sequence"/>
</dbReference>
<dbReference type="RefSeq" id="WP_086472956.1">
    <property type="nucleotide sequence ID" value="NZ_FXAP01000003.1"/>
</dbReference>
<accession>A0A3N2BYV8</accession>
<proteinExistence type="predicted"/>
<evidence type="ECO:0000313" key="3">
    <source>
        <dbReference type="Proteomes" id="UP000266915"/>
    </source>
</evidence>
<dbReference type="EMBL" id="RKHL01000001">
    <property type="protein sequence ID" value="ROR80439.1"/>
    <property type="molecule type" value="Genomic_DNA"/>
</dbReference>
<evidence type="ECO:0000256" key="1">
    <source>
        <dbReference type="SAM" id="MobiDB-lite"/>
    </source>
</evidence>
<evidence type="ECO:0000313" key="2">
    <source>
        <dbReference type="EMBL" id="ROR80439.1"/>
    </source>
</evidence>